<sequence length="591" mass="68120">MLVDGEGIVPCLYIKLSRHYHIITANNRLDQVARDFVKHYSTAWETGKAMLVCIDKVTCVAMYDLIVKYWDQRITELESDLAASTDEQGTIYLKRQIDWMRETRVAVVISGEQGEVDKFRKWDIDITPHRRLIKEGICLPESMRSKPRFRNMQRMDPDEVFKEEEHPFRIAIVCAMWLTGFDVPCLSTLYLDKPLKAHTLMQAIARANRVHEGKNNGLIVDYCGILKHLRKALATFAGTQAGGQGGEINPAKPEAELLTDLAETIALVRAFLDERSASLDDIIRKTGFERNAAIVAAIRACKDAANKNDETRKRFEVMCREVFKKFKACINVRGVDAYRADRDAINIVYKSLQQDREQAEITDIIRQLHWIVDEAIETTADGVTDKHDQYNISKIDFDRLKREFEHSPRKNTTVQNLRHVVEQRLQRLLKQNPLRTDFQHHYEEIVAEYNREKDQVTIEQTFEALLKLVQELDEEDSRVVREGLDEESLAIFDLLKKQNLGASDIKRIKAVAVGLLKKLKAKKLRVDHWRDKEATRDAVRATIRNFIWSDKTGLPVESYTTDDLNTITAEVYRHVYRAYPTVPSPCYAEAA</sequence>
<gene>
    <name evidence="1" type="ORF">C4B59_10030</name>
</gene>
<evidence type="ECO:0000313" key="2">
    <source>
        <dbReference type="Proteomes" id="UP000248329"/>
    </source>
</evidence>
<name>A0AC61L267_9EURY</name>
<dbReference type="Proteomes" id="UP000248329">
    <property type="component" value="Unassembled WGS sequence"/>
</dbReference>
<dbReference type="EMBL" id="PQXF01000019">
    <property type="protein sequence ID" value="PXF60046.1"/>
    <property type="molecule type" value="Genomic_DNA"/>
</dbReference>
<proteinExistence type="predicted"/>
<comment type="caution">
    <text evidence="1">The sequence shown here is derived from an EMBL/GenBank/DDBJ whole genome shotgun (WGS) entry which is preliminary data.</text>
</comment>
<reference evidence="1" key="1">
    <citation type="submission" date="2018-01" db="EMBL/GenBank/DDBJ databases">
        <authorList>
            <person name="Krukenberg V."/>
        </authorList>
    </citation>
    <scope>NUCLEOTIDE SEQUENCE</scope>
    <source>
        <strain evidence="1">E20ANME2</strain>
    </source>
</reference>
<protein>
    <submittedName>
        <fullName evidence="1">Uncharacterized protein</fullName>
    </submittedName>
</protein>
<accession>A0AC61L267</accession>
<evidence type="ECO:0000313" key="1">
    <source>
        <dbReference type="EMBL" id="PXF60046.1"/>
    </source>
</evidence>
<organism evidence="1 2">
    <name type="scientific">Candidatus Methanogaster sp</name>
    <dbReference type="NCBI Taxonomy" id="3386292"/>
    <lineage>
        <taxon>Archaea</taxon>
        <taxon>Methanobacteriati</taxon>
        <taxon>Methanobacteriota</taxon>
        <taxon>Stenosarchaea group</taxon>
        <taxon>Methanomicrobia</taxon>
        <taxon>Methanosarcinales</taxon>
        <taxon>ANME-2 cluster</taxon>
        <taxon>Candidatus Methanogasteraceae</taxon>
        <taxon>Candidatus Methanogaster</taxon>
    </lineage>
</organism>